<keyword evidence="3" id="KW-0645">Protease</keyword>
<name>A0A1T5L8F1_9BACT</name>
<keyword evidence="3" id="KW-0378">Hydrolase</keyword>
<feature type="transmembrane region" description="Helical" evidence="1">
    <location>
        <begin position="115"/>
        <end position="131"/>
    </location>
</feature>
<feature type="transmembrane region" description="Helical" evidence="1">
    <location>
        <begin position="94"/>
        <end position="109"/>
    </location>
</feature>
<evidence type="ECO:0000256" key="1">
    <source>
        <dbReference type="SAM" id="Phobius"/>
    </source>
</evidence>
<dbReference type="Pfam" id="PF02517">
    <property type="entry name" value="Rce1-like"/>
    <property type="match status" value="1"/>
</dbReference>
<keyword evidence="1" id="KW-0812">Transmembrane</keyword>
<feature type="transmembrane region" description="Helical" evidence="1">
    <location>
        <begin position="29"/>
        <end position="48"/>
    </location>
</feature>
<gene>
    <name evidence="3" type="ORF">SAMN05660236_2755</name>
</gene>
<sequence>MDYICSQAKQKSKRNTSLLGLSPGHFKEVALKILPFGTISVITFFVVGYKLDTINLSWHIIPILILYPIWGIIQQFLVIGLVAGNLQHLKAKRPNTFITITVTAILFGLMHYPDYWLMAGTFILALLYGYIYQRSRNVYVLGLFHGWLGALFYYTVVGRDPFVEVFGRLFL</sequence>
<dbReference type="EMBL" id="FUZU01000002">
    <property type="protein sequence ID" value="SKC72326.1"/>
    <property type="molecule type" value="Genomic_DNA"/>
</dbReference>
<dbReference type="GO" id="GO:0080120">
    <property type="term" value="P:CAAX-box protein maturation"/>
    <property type="evidence" value="ECO:0007669"/>
    <property type="project" value="UniProtKB-ARBA"/>
</dbReference>
<proteinExistence type="predicted"/>
<keyword evidence="1" id="KW-1133">Transmembrane helix</keyword>
<evidence type="ECO:0000313" key="3">
    <source>
        <dbReference type="EMBL" id="SKC72326.1"/>
    </source>
</evidence>
<feature type="transmembrane region" description="Helical" evidence="1">
    <location>
        <begin position="60"/>
        <end position="82"/>
    </location>
</feature>
<protein>
    <submittedName>
        <fullName evidence="3">CAAX protease self-immunity</fullName>
    </submittedName>
</protein>
<feature type="transmembrane region" description="Helical" evidence="1">
    <location>
        <begin position="138"/>
        <end position="156"/>
    </location>
</feature>
<evidence type="ECO:0000259" key="2">
    <source>
        <dbReference type="Pfam" id="PF02517"/>
    </source>
</evidence>
<dbReference type="Proteomes" id="UP000190961">
    <property type="component" value="Unassembled WGS sequence"/>
</dbReference>
<dbReference type="GO" id="GO:0004175">
    <property type="term" value="F:endopeptidase activity"/>
    <property type="evidence" value="ECO:0007669"/>
    <property type="project" value="UniProtKB-ARBA"/>
</dbReference>
<dbReference type="AlphaFoldDB" id="A0A1T5L8F1"/>
<dbReference type="GO" id="GO:0006508">
    <property type="term" value="P:proteolysis"/>
    <property type="evidence" value="ECO:0007669"/>
    <property type="project" value="UniProtKB-KW"/>
</dbReference>
<organism evidence="3 4">
    <name type="scientific">Ohtaekwangia koreensis</name>
    <dbReference type="NCBI Taxonomy" id="688867"/>
    <lineage>
        <taxon>Bacteria</taxon>
        <taxon>Pseudomonadati</taxon>
        <taxon>Bacteroidota</taxon>
        <taxon>Cytophagia</taxon>
        <taxon>Cytophagales</taxon>
        <taxon>Fulvivirgaceae</taxon>
        <taxon>Ohtaekwangia</taxon>
    </lineage>
</organism>
<dbReference type="InterPro" id="IPR003675">
    <property type="entry name" value="Rce1/LyrA-like_dom"/>
</dbReference>
<feature type="domain" description="CAAX prenyl protease 2/Lysostaphin resistance protein A-like" evidence="2">
    <location>
        <begin position="58"/>
        <end position="147"/>
    </location>
</feature>
<keyword evidence="1" id="KW-0472">Membrane</keyword>
<reference evidence="3 4" key="1">
    <citation type="submission" date="2017-02" db="EMBL/GenBank/DDBJ databases">
        <authorList>
            <person name="Peterson S.W."/>
        </authorList>
    </citation>
    <scope>NUCLEOTIDE SEQUENCE [LARGE SCALE GENOMIC DNA]</scope>
    <source>
        <strain evidence="3 4">DSM 25262</strain>
    </source>
</reference>
<evidence type="ECO:0000313" key="4">
    <source>
        <dbReference type="Proteomes" id="UP000190961"/>
    </source>
</evidence>
<accession>A0A1T5L8F1</accession>
<keyword evidence="4" id="KW-1185">Reference proteome</keyword>